<dbReference type="PANTHER" id="PTHR13077">
    <property type="entry name" value="SELENOPROTEIN F"/>
    <property type="match status" value="1"/>
</dbReference>
<accession>A0A1X0P4U3</accession>
<comment type="caution">
    <text evidence="2">The sequence shown here is derived from an EMBL/GenBank/DDBJ whole genome shotgun (WGS) entry which is preliminary data.</text>
</comment>
<dbReference type="Proteomes" id="UP000192257">
    <property type="component" value="Unassembled WGS sequence"/>
</dbReference>
<evidence type="ECO:0000256" key="1">
    <source>
        <dbReference type="SAM" id="SignalP"/>
    </source>
</evidence>
<protein>
    <recommendedName>
        <fullName evidence="4">Selenoprotein F/M domain-containing protein</fullName>
    </recommendedName>
</protein>
<evidence type="ECO:0000313" key="3">
    <source>
        <dbReference type="Proteomes" id="UP000192257"/>
    </source>
</evidence>
<evidence type="ECO:0000313" key="2">
    <source>
        <dbReference type="EMBL" id="ORC91673.1"/>
    </source>
</evidence>
<dbReference type="VEuPathDB" id="TriTrypDB:TM35_000052690"/>
<evidence type="ECO:0008006" key="4">
    <source>
        <dbReference type="Google" id="ProtNLM"/>
    </source>
</evidence>
<dbReference type="AlphaFoldDB" id="A0A1X0P4U3"/>
<sequence>MSSIMRSLLLLSIILFISHNLVGVVLVGGKNNKNERTADECRSLGFEKGEVKCRYCPSLLQHTESAALHQECLSCCTEDDQTEKRIYTHARIELRSVENELSEPRSEITMFHRDYKEKFGSRLTFVTRYNAWWPRLVLEDKNSGAELEVSLAGWTKDSLHDYLVQAFGMES</sequence>
<dbReference type="GO" id="GO:0016491">
    <property type="term" value="F:oxidoreductase activity"/>
    <property type="evidence" value="ECO:0007669"/>
    <property type="project" value="TreeGrafter"/>
</dbReference>
<dbReference type="GO" id="GO:0005788">
    <property type="term" value="C:endoplasmic reticulum lumen"/>
    <property type="evidence" value="ECO:0007669"/>
    <property type="project" value="TreeGrafter"/>
</dbReference>
<proteinExistence type="predicted"/>
<dbReference type="EMBL" id="NBCO01000005">
    <property type="protein sequence ID" value="ORC91673.1"/>
    <property type="molecule type" value="Genomic_DNA"/>
</dbReference>
<feature type="signal peptide" evidence="1">
    <location>
        <begin position="1"/>
        <end position="23"/>
    </location>
</feature>
<feature type="chain" id="PRO_5012077694" description="Selenoprotein F/M domain-containing protein" evidence="1">
    <location>
        <begin position="24"/>
        <end position="171"/>
    </location>
</feature>
<keyword evidence="1" id="KW-0732">Signal</keyword>
<dbReference type="GeneID" id="39982704"/>
<dbReference type="InterPro" id="IPR039992">
    <property type="entry name" value="Sep15_SelM"/>
</dbReference>
<name>A0A1X0P4U3_9TRYP</name>
<organism evidence="2 3">
    <name type="scientific">Trypanosoma theileri</name>
    <dbReference type="NCBI Taxonomy" id="67003"/>
    <lineage>
        <taxon>Eukaryota</taxon>
        <taxon>Discoba</taxon>
        <taxon>Euglenozoa</taxon>
        <taxon>Kinetoplastea</taxon>
        <taxon>Metakinetoplastina</taxon>
        <taxon>Trypanosomatida</taxon>
        <taxon>Trypanosomatidae</taxon>
        <taxon>Trypanosoma</taxon>
    </lineage>
</organism>
<dbReference type="RefSeq" id="XP_028885739.1">
    <property type="nucleotide sequence ID" value="XM_029022924.1"/>
</dbReference>
<dbReference type="PANTHER" id="PTHR13077:SF6">
    <property type="entry name" value="SELENOPROTEIN F"/>
    <property type="match status" value="1"/>
</dbReference>
<dbReference type="OrthoDB" id="1910009at2759"/>
<gene>
    <name evidence="2" type="ORF">TM35_000052690</name>
</gene>
<dbReference type="STRING" id="67003.A0A1X0P4U3"/>
<keyword evidence="3" id="KW-1185">Reference proteome</keyword>
<reference evidence="2 3" key="1">
    <citation type="submission" date="2017-03" db="EMBL/GenBank/DDBJ databases">
        <title>An alternative strategy for trypanosome survival in the mammalian bloodstream revealed through genome and transcriptome analysis of the ubiquitous bovine parasite Trypanosoma (Megatrypanum) theileri.</title>
        <authorList>
            <person name="Kelly S."/>
            <person name="Ivens A."/>
            <person name="Mott A."/>
            <person name="O'Neill E."/>
            <person name="Emms D."/>
            <person name="Macleod O."/>
            <person name="Voorheis P."/>
            <person name="Matthews J."/>
            <person name="Matthews K."/>
            <person name="Carrington M."/>
        </authorList>
    </citation>
    <scope>NUCLEOTIDE SEQUENCE [LARGE SCALE GENOMIC DNA]</scope>
    <source>
        <strain evidence="2">Edinburgh</strain>
    </source>
</reference>